<evidence type="ECO:0000313" key="2">
    <source>
        <dbReference type="EMBL" id="KIM20270.1"/>
    </source>
</evidence>
<reference evidence="2 3" key="1">
    <citation type="submission" date="2014-04" db="EMBL/GenBank/DDBJ databases">
        <authorList>
            <consortium name="DOE Joint Genome Institute"/>
            <person name="Kuo A."/>
            <person name="Zuccaro A."/>
            <person name="Kohler A."/>
            <person name="Nagy L.G."/>
            <person name="Floudas D."/>
            <person name="Copeland A."/>
            <person name="Barry K.W."/>
            <person name="Cichocki N."/>
            <person name="Veneault-Fourrey C."/>
            <person name="LaButti K."/>
            <person name="Lindquist E.A."/>
            <person name="Lipzen A."/>
            <person name="Lundell T."/>
            <person name="Morin E."/>
            <person name="Murat C."/>
            <person name="Sun H."/>
            <person name="Tunlid A."/>
            <person name="Henrissat B."/>
            <person name="Grigoriev I.V."/>
            <person name="Hibbett D.S."/>
            <person name="Martin F."/>
            <person name="Nordberg H.P."/>
            <person name="Cantor M.N."/>
            <person name="Hua S.X."/>
        </authorList>
    </citation>
    <scope>NUCLEOTIDE SEQUENCE [LARGE SCALE GENOMIC DNA]</scope>
    <source>
        <strain evidence="2 3">MAFF 305830</strain>
    </source>
</reference>
<sequence>MKLHLVSLLLLFVLLVSALPVPDHRRVSAALPILKASPPNPLSAVPIDKPNARVDHTSSHLLYKRQTGGHAAAGTTIGLVEIFKDPKVQEDTKKFFNKIGEDFRKSNDKMVEKWKKRQPLHPGH</sequence>
<keyword evidence="3" id="KW-1185">Reference proteome</keyword>
<accession>A0A0C3A6K8</accession>
<dbReference type="EMBL" id="KN824452">
    <property type="protein sequence ID" value="KIM20270.1"/>
    <property type="molecule type" value="Genomic_DNA"/>
</dbReference>
<dbReference type="Proteomes" id="UP000054097">
    <property type="component" value="Unassembled WGS sequence"/>
</dbReference>
<evidence type="ECO:0000313" key="3">
    <source>
        <dbReference type="Proteomes" id="UP000054097"/>
    </source>
</evidence>
<dbReference type="AlphaFoldDB" id="A0A0C3A6K8"/>
<protein>
    <submittedName>
        <fullName evidence="2">Uncharacterized protein</fullName>
    </submittedName>
</protein>
<feature type="signal peptide" evidence="1">
    <location>
        <begin position="1"/>
        <end position="18"/>
    </location>
</feature>
<feature type="chain" id="PRO_5002160771" evidence="1">
    <location>
        <begin position="19"/>
        <end position="124"/>
    </location>
</feature>
<reference evidence="3" key="2">
    <citation type="submission" date="2015-01" db="EMBL/GenBank/DDBJ databases">
        <title>Evolutionary Origins and Diversification of the Mycorrhizal Mutualists.</title>
        <authorList>
            <consortium name="DOE Joint Genome Institute"/>
            <consortium name="Mycorrhizal Genomics Consortium"/>
            <person name="Kohler A."/>
            <person name="Kuo A."/>
            <person name="Nagy L.G."/>
            <person name="Floudas D."/>
            <person name="Copeland A."/>
            <person name="Barry K.W."/>
            <person name="Cichocki N."/>
            <person name="Veneault-Fourrey C."/>
            <person name="LaButti K."/>
            <person name="Lindquist E.A."/>
            <person name="Lipzen A."/>
            <person name="Lundell T."/>
            <person name="Morin E."/>
            <person name="Murat C."/>
            <person name="Riley R."/>
            <person name="Ohm R."/>
            <person name="Sun H."/>
            <person name="Tunlid A."/>
            <person name="Henrissat B."/>
            <person name="Grigoriev I.V."/>
            <person name="Hibbett D.S."/>
            <person name="Martin F."/>
        </authorList>
    </citation>
    <scope>NUCLEOTIDE SEQUENCE [LARGE SCALE GENOMIC DNA]</scope>
    <source>
        <strain evidence="3">MAFF 305830</strain>
    </source>
</reference>
<evidence type="ECO:0000256" key="1">
    <source>
        <dbReference type="SAM" id="SignalP"/>
    </source>
</evidence>
<dbReference type="HOGENOM" id="CLU_2005325_0_0_1"/>
<keyword evidence="1" id="KW-0732">Signal</keyword>
<proteinExistence type="predicted"/>
<organism evidence="2 3">
    <name type="scientific">Serendipita vermifera MAFF 305830</name>
    <dbReference type="NCBI Taxonomy" id="933852"/>
    <lineage>
        <taxon>Eukaryota</taxon>
        <taxon>Fungi</taxon>
        <taxon>Dikarya</taxon>
        <taxon>Basidiomycota</taxon>
        <taxon>Agaricomycotina</taxon>
        <taxon>Agaricomycetes</taxon>
        <taxon>Sebacinales</taxon>
        <taxon>Serendipitaceae</taxon>
        <taxon>Serendipita</taxon>
    </lineage>
</organism>
<gene>
    <name evidence="2" type="ORF">M408DRAFT_13094</name>
</gene>
<name>A0A0C3A6K8_SERVB</name>